<evidence type="ECO:0000256" key="5">
    <source>
        <dbReference type="ARBA" id="ARBA00022692"/>
    </source>
</evidence>
<comment type="caution">
    <text evidence="9">The sequence shown here is derived from an EMBL/GenBank/DDBJ whole genome shotgun (WGS) entry which is preliminary data.</text>
</comment>
<dbReference type="EMBL" id="JAOUSE010000008">
    <property type="protein sequence ID" value="MCU9593760.1"/>
    <property type="molecule type" value="Genomic_DNA"/>
</dbReference>
<gene>
    <name evidence="9" type="ORF">OEV82_04755</name>
</gene>
<feature type="transmembrane region" description="Helical" evidence="8">
    <location>
        <begin position="234"/>
        <end position="260"/>
    </location>
</feature>
<evidence type="ECO:0000256" key="7">
    <source>
        <dbReference type="ARBA" id="ARBA00023136"/>
    </source>
</evidence>
<dbReference type="InterPro" id="IPR048279">
    <property type="entry name" value="MdtK-like"/>
</dbReference>
<proteinExistence type="inferred from homology"/>
<protein>
    <submittedName>
        <fullName evidence="9">MATE family efflux transporter</fullName>
    </submittedName>
</protein>
<dbReference type="RefSeq" id="WP_263061191.1">
    <property type="nucleotide sequence ID" value="NZ_JAOUSE010000008.1"/>
</dbReference>
<sequence>MTQQDFTKGSIRKQMINFAGPIILTNILQVSYQLIDSLWIGNLIGDKALGAVTISSTVIVTVLAFIIGINNATLTILSQLKGKEDHQGLVHYVNAFVVILSLLALLLGVFGVIFSKNILDFLNTPHEMLNGANIYLQINFFGILLLMGYNFIGTALRSLGDSKTPLRFVFIAVVLNTILDPIFIAGFDWGIAGAAWATVISQGTAFLLAFIYTLRKKMIPFTIPRRPKWEEVWLIFKLGIPAGLQMMVIHAGVMAILSVVNSFGAAVVAGYGASQRIDSLIILPATALGTAVNAMVGQNIAVHRWDRVRQIAIYGAIYNFFIMVTVATVVFIFAKFLTRLFLNETEAIQFGTDYLKIIAYFYPFIGLNFILNGIVRGSGAMYQVLVLNIISFWLLRYPLSYICSSLMGQNGIAVGVGISFVISSFFAYAYFQWGGWKKKRLFKDGG</sequence>
<keyword evidence="7 8" id="KW-0472">Membrane</keyword>
<comment type="subcellular location">
    <subcellularLocation>
        <location evidence="1">Cell membrane</location>
        <topology evidence="1">Multi-pass membrane protein</topology>
    </subcellularLocation>
</comment>
<evidence type="ECO:0000256" key="2">
    <source>
        <dbReference type="ARBA" id="ARBA00010199"/>
    </source>
</evidence>
<feature type="transmembrane region" description="Helical" evidence="8">
    <location>
        <begin position="15"/>
        <end position="34"/>
    </location>
</feature>
<evidence type="ECO:0000313" key="10">
    <source>
        <dbReference type="Proteomes" id="UP001208656"/>
    </source>
</evidence>
<feature type="transmembrane region" description="Helical" evidence="8">
    <location>
        <begin position="134"/>
        <end position="156"/>
    </location>
</feature>
<dbReference type="CDD" id="cd13138">
    <property type="entry name" value="MATE_yoeA_like"/>
    <property type="match status" value="1"/>
</dbReference>
<feature type="transmembrane region" description="Helical" evidence="8">
    <location>
        <begin position="168"/>
        <end position="187"/>
    </location>
</feature>
<feature type="transmembrane region" description="Helical" evidence="8">
    <location>
        <begin position="193"/>
        <end position="214"/>
    </location>
</feature>
<name>A0ABT2WDM0_9BACI</name>
<evidence type="ECO:0000256" key="3">
    <source>
        <dbReference type="ARBA" id="ARBA00022448"/>
    </source>
</evidence>
<evidence type="ECO:0000256" key="8">
    <source>
        <dbReference type="SAM" id="Phobius"/>
    </source>
</evidence>
<evidence type="ECO:0000256" key="4">
    <source>
        <dbReference type="ARBA" id="ARBA00022475"/>
    </source>
</evidence>
<dbReference type="Proteomes" id="UP001208656">
    <property type="component" value="Unassembled WGS sequence"/>
</dbReference>
<evidence type="ECO:0000256" key="6">
    <source>
        <dbReference type="ARBA" id="ARBA00022989"/>
    </source>
</evidence>
<dbReference type="Pfam" id="PF01554">
    <property type="entry name" value="MatE"/>
    <property type="match status" value="2"/>
</dbReference>
<dbReference type="PIRSF" id="PIRSF006603">
    <property type="entry name" value="DinF"/>
    <property type="match status" value="1"/>
</dbReference>
<dbReference type="NCBIfam" id="TIGR00797">
    <property type="entry name" value="matE"/>
    <property type="match status" value="1"/>
</dbReference>
<keyword evidence="6 8" id="KW-1133">Transmembrane helix</keyword>
<organism evidence="9 10">
    <name type="scientific">Pallidibacillus thermolactis</name>
    <dbReference type="NCBI Taxonomy" id="251051"/>
    <lineage>
        <taxon>Bacteria</taxon>
        <taxon>Bacillati</taxon>
        <taxon>Bacillota</taxon>
        <taxon>Bacilli</taxon>
        <taxon>Bacillales</taxon>
        <taxon>Bacillaceae</taxon>
        <taxon>Pallidibacillus</taxon>
    </lineage>
</organism>
<comment type="similarity">
    <text evidence="2">Belongs to the multi antimicrobial extrusion (MATE) (TC 2.A.66.1) family.</text>
</comment>
<evidence type="ECO:0000256" key="1">
    <source>
        <dbReference type="ARBA" id="ARBA00004651"/>
    </source>
</evidence>
<feature type="transmembrane region" description="Helical" evidence="8">
    <location>
        <begin position="357"/>
        <end position="375"/>
    </location>
</feature>
<feature type="transmembrane region" description="Helical" evidence="8">
    <location>
        <begin position="280"/>
        <end position="301"/>
    </location>
</feature>
<dbReference type="InterPro" id="IPR052031">
    <property type="entry name" value="Membrane_Transporter-Flippase"/>
</dbReference>
<reference evidence="9 10" key="1">
    <citation type="submission" date="2022-10" db="EMBL/GenBank/DDBJ databases">
        <title>Description of Fervidibacillus gen. nov. in the family Fervidibacillaceae fam. nov. with two species, Fervidibacillus albus sp. nov., and Fervidibacillus halotolerans sp. nov., isolated from tidal flat sediments.</title>
        <authorList>
            <person name="Kwon K.K."/>
            <person name="Yang S.-H."/>
        </authorList>
    </citation>
    <scope>NUCLEOTIDE SEQUENCE [LARGE SCALE GENOMIC DNA]</scope>
    <source>
        <strain evidence="9 10">DSM 23332</strain>
    </source>
</reference>
<keyword evidence="10" id="KW-1185">Reference proteome</keyword>
<dbReference type="PANTHER" id="PTHR43549:SF3">
    <property type="entry name" value="MULTIDRUG RESISTANCE PROTEIN YPNP-RELATED"/>
    <property type="match status" value="1"/>
</dbReference>
<feature type="transmembrane region" description="Helical" evidence="8">
    <location>
        <begin position="89"/>
        <end position="114"/>
    </location>
</feature>
<feature type="transmembrane region" description="Helical" evidence="8">
    <location>
        <begin position="54"/>
        <end position="77"/>
    </location>
</feature>
<feature type="transmembrane region" description="Helical" evidence="8">
    <location>
        <begin position="313"/>
        <end position="337"/>
    </location>
</feature>
<dbReference type="InterPro" id="IPR002528">
    <property type="entry name" value="MATE_fam"/>
</dbReference>
<feature type="transmembrane region" description="Helical" evidence="8">
    <location>
        <begin position="382"/>
        <end position="399"/>
    </location>
</feature>
<evidence type="ECO:0000313" key="9">
    <source>
        <dbReference type="EMBL" id="MCU9593760.1"/>
    </source>
</evidence>
<keyword evidence="5 8" id="KW-0812">Transmembrane</keyword>
<keyword evidence="3" id="KW-0813">Transport</keyword>
<keyword evidence="4" id="KW-1003">Cell membrane</keyword>
<feature type="transmembrane region" description="Helical" evidence="8">
    <location>
        <begin position="411"/>
        <end position="431"/>
    </location>
</feature>
<accession>A0ABT2WDM0</accession>
<dbReference type="PANTHER" id="PTHR43549">
    <property type="entry name" value="MULTIDRUG RESISTANCE PROTEIN YPNP-RELATED"/>
    <property type="match status" value="1"/>
</dbReference>